<dbReference type="GeneID" id="70578387"/>
<dbReference type="Pfam" id="PF01381">
    <property type="entry name" value="HTH_3"/>
    <property type="match status" value="1"/>
</dbReference>
<comment type="caution">
    <text evidence="4">The sequence shown here is derived from an EMBL/GenBank/DDBJ whole genome shotgun (WGS) entry which is preliminary data.</text>
</comment>
<gene>
    <name evidence="3" type="ORF">BS637_11040</name>
    <name evidence="4" type="ORF">BS638_08355</name>
</gene>
<name>A0A1S9I5R0_9CLOT</name>
<evidence type="ECO:0000313" key="5">
    <source>
        <dbReference type="Proteomes" id="UP000190206"/>
    </source>
</evidence>
<dbReference type="STRING" id="1962263.BS637_11040"/>
<dbReference type="PANTHER" id="PTHR46797:SF1">
    <property type="entry name" value="METHYLPHOSPHONATE SYNTHASE"/>
    <property type="match status" value="1"/>
</dbReference>
<dbReference type="InterPro" id="IPR001387">
    <property type="entry name" value="Cro/C1-type_HTH"/>
</dbReference>
<evidence type="ECO:0000313" key="4">
    <source>
        <dbReference type="EMBL" id="OOO65677.1"/>
    </source>
</evidence>
<evidence type="ECO:0000313" key="3">
    <source>
        <dbReference type="EMBL" id="OOO61615.1"/>
    </source>
</evidence>
<feature type="domain" description="HTH cro/C1-type" evidence="2">
    <location>
        <begin position="6"/>
        <end position="60"/>
    </location>
</feature>
<accession>A0A1S9I5R0</accession>
<dbReference type="EMBL" id="MRAE01000018">
    <property type="protein sequence ID" value="OOO65677.1"/>
    <property type="molecule type" value="Genomic_DNA"/>
</dbReference>
<dbReference type="GO" id="GO:0005829">
    <property type="term" value="C:cytosol"/>
    <property type="evidence" value="ECO:0007669"/>
    <property type="project" value="TreeGrafter"/>
</dbReference>
<dbReference type="AlphaFoldDB" id="A0A1S9I5R0"/>
<sequence>MIGENLQKLRKEKKLSLRALAEKANISKSTLSDIENGKTNPTVTTLEKIAAALEVPLNCLTRKSAKALIEDKLKELNMTFKELSDKTKISITFFDNLDDIIPDEGDYEKIQVIANALNIEPIELLNALHSQEPTIYDWSKFDKKYPNLKEEVELFETGEFTTAQAAMQFILKQPAIMGFGGFDVNKMTDEEVVEFANELLNLLKMLGPKYNK</sequence>
<dbReference type="InterPro" id="IPR010982">
    <property type="entry name" value="Lambda_DNA-bd_dom_sf"/>
</dbReference>
<dbReference type="PROSITE" id="PS50943">
    <property type="entry name" value="HTH_CROC1"/>
    <property type="match status" value="1"/>
</dbReference>
<keyword evidence="5" id="KW-1185">Reference proteome</keyword>
<dbReference type="Proteomes" id="UP000190206">
    <property type="component" value="Unassembled WGS sequence"/>
</dbReference>
<dbReference type="InterPro" id="IPR050807">
    <property type="entry name" value="TransReg_Diox_bact_type"/>
</dbReference>
<reference evidence="3 5" key="1">
    <citation type="submission" date="2016-12" db="EMBL/GenBank/DDBJ databases">
        <title>Clostridium tepidum sp. nov., a close relative of Clostridium sporogenes and Clostridium botulinum Group I.</title>
        <authorList>
            <person name="Dobritsa A.P."/>
            <person name="Kutumbaka K."/>
            <person name="Werner K."/>
            <person name="Samadpour M."/>
        </authorList>
    </citation>
    <scope>NUCLEOTIDE SEQUENCE [LARGE SCALE GENOMIC DNA]</scope>
    <source>
        <strain evidence="3 5">PE</strain>
    </source>
</reference>
<dbReference type="SUPFAM" id="SSF47413">
    <property type="entry name" value="lambda repressor-like DNA-binding domains"/>
    <property type="match status" value="1"/>
</dbReference>
<protein>
    <recommendedName>
        <fullName evidence="2">HTH cro/C1-type domain-containing protein</fullName>
    </recommendedName>
</protein>
<evidence type="ECO:0000313" key="6">
    <source>
        <dbReference type="Proteomes" id="UP000190256"/>
    </source>
</evidence>
<evidence type="ECO:0000259" key="2">
    <source>
        <dbReference type="PROSITE" id="PS50943"/>
    </source>
</evidence>
<dbReference type="SMART" id="SM00530">
    <property type="entry name" value="HTH_XRE"/>
    <property type="match status" value="2"/>
</dbReference>
<dbReference type="Proteomes" id="UP000190256">
    <property type="component" value="Unassembled WGS sequence"/>
</dbReference>
<evidence type="ECO:0000256" key="1">
    <source>
        <dbReference type="ARBA" id="ARBA00023125"/>
    </source>
</evidence>
<dbReference type="CDD" id="cd00093">
    <property type="entry name" value="HTH_XRE"/>
    <property type="match status" value="1"/>
</dbReference>
<dbReference type="Gene3D" id="1.10.260.40">
    <property type="entry name" value="lambda repressor-like DNA-binding domains"/>
    <property type="match status" value="1"/>
</dbReference>
<dbReference type="GO" id="GO:0003677">
    <property type="term" value="F:DNA binding"/>
    <property type="evidence" value="ECO:0007669"/>
    <property type="project" value="UniProtKB-KW"/>
</dbReference>
<organism evidence="4 6">
    <name type="scientific">Clostridium tepidum</name>
    <dbReference type="NCBI Taxonomy" id="1962263"/>
    <lineage>
        <taxon>Bacteria</taxon>
        <taxon>Bacillati</taxon>
        <taxon>Bacillota</taxon>
        <taxon>Clostridia</taxon>
        <taxon>Eubacteriales</taxon>
        <taxon>Clostridiaceae</taxon>
        <taxon>Clostridium</taxon>
    </lineage>
</organism>
<dbReference type="EMBL" id="MRAD01000011">
    <property type="protein sequence ID" value="OOO61615.1"/>
    <property type="molecule type" value="Genomic_DNA"/>
</dbReference>
<dbReference type="GO" id="GO:0003700">
    <property type="term" value="F:DNA-binding transcription factor activity"/>
    <property type="evidence" value="ECO:0007669"/>
    <property type="project" value="TreeGrafter"/>
</dbReference>
<dbReference type="RefSeq" id="WP_197696952.1">
    <property type="nucleotide sequence ID" value="NZ_JANKAH010000002.1"/>
</dbReference>
<keyword evidence="1" id="KW-0238">DNA-binding</keyword>
<dbReference type="PANTHER" id="PTHR46797">
    <property type="entry name" value="HTH-TYPE TRANSCRIPTIONAL REGULATOR"/>
    <property type="match status" value="1"/>
</dbReference>
<reference evidence="4 6" key="2">
    <citation type="submission" date="2016-12" db="EMBL/GenBank/DDBJ databases">
        <title>Clostridium tepidum sp. nov., a close relative of Clostridium sporogenes and Clostridium botulinum Group I.</title>
        <authorList>
            <person name="Dobritsa A.P."/>
            <person name="Kutumbaka K.K."/>
            <person name="Werner K."/>
            <person name="Wiedmann M."/>
            <person name="Asmus A."/>
            <person name="Samadpour M."/>
        </authorList>
    </citation>
    <scope>NUCLEOTIDE SEQUENCE [LARGE SCALE GENOMIC DNA]</scope>
    <source>
        <strain evidence="4 6">IEH 97212</strain>
    </source>
</reference>
<proteinExistence type="predicted"/>